<keyword evidence="2" id="KW-1185">Reference proteome</keyword>
<reference evidence="1 2" key="1">
    <citation type="journal article" date="2023" name="Plants (Basel)">
        <title>Bridging the Gap: Combining Genomics and Transcriptomics Approaches to Understand Stylosanthes scabra, an Orphan Legume from the Brazilian Caatinga.</title>
        <authorList>
            <person name="Ferreira-Neto J.R.C."/>
            <person name="da Silva M.D."/>
            <person name="Binneck E."/>
            <person name="de Melo N.F."/>
            <person name="da Silva R.H."/>
            <person name="de Melo A.L.T.M."/>
            <person name="Pandolfi V."/>
            <person name="Bustamante F.O."/>
            <person name="Brasileiro-Vidal A.C."/>
            <person name="Benko-Iseppon A.M."/>
        </authorList>
    </citation>
    <scope>NUCLEOTIDE SEQUENCE [LARGE SCALE GENOMIC DNA]</scope>
    <source>
        <tissue evidence="1">Leaves</tissue>
    </source>
</reference>
<accession>A0ABU6Z8U6</accession>
<evidence type="ECO:0000313" key="2">
    <source>
        <dbReference type="Proteomes" id="UP001341840"/>
    </source>
</evidence>
<proteinExistence type="predicted"/>
<protein>
    <submittedName>
        <fullName evidence="1">Uncharacterized protein</fullName>
    </submittedName>
</protein>
<evidence type="ECO:0000313" key="1">
    <source>
        <dbReference type="EMBL" id="MED6218995.1"/>
    </source>
</evidence>
<organism evidence="1 2">
    <name type="scientific">Stylosanthes scabra</name>
    <dbReference type="NCBI Taxonomy" id="79078"/>
    <lineage>
        <taxon>Eukaryota</taxon>
        <taxon>Viridiplantae</taxon>
        <taxon>Streptophyta</taxon>
        <taxon>Embryophyta</taxon>
        <taxon>Tracheophyta</taxon>
        <taxon>Spermatophyta</taxon>
        <taxon>Magnoliopsida</taxon>
        <taxon>eudicotyledons</taxon>
        <taxon>Gunneridae</taxon>
        <taxon>Pentapetalae</taxon>
        <taxon>rosids</taxon>
        <taxon>fabids</taxon>
        <taxon>Fabales</taxon>
        <taxon>Fabaceae</taxon>
        <taxon>Papilionoideae</taxon>
        <taxon>50 kb inversion clade</taxon>
        <taxon>dalbergioids sensu lato</taxon>
        <taxon>Dalbergieae</taxon>
        <taxon>Pterocarpus clade</taxon>
        <taxon>Stylosanthes</taxon>
    </lineage>
</organism>
<name>A0ABU6Z8U6_9FABA</name>
<gene>
    <name evidence="1" type="ORF">PIB30_031682</name>
</gene>
<dbReference type="EMBL" id="JASCZI010271997">
    <property type="protein sequence ID" value="MED6218995.1"/>
    <property type="molecule type" value="Genomic_DNA"/>
</dbReference>
<sequence>KKVTHKKKASDLNFATHNTKPLSIVFLSFSSSLRKPPQTLRRRPLQPSNPSLTLTLSHSLFHYEFEHLMASKLQQLQSKACQATKFLTNHGTAYYKQLLEQNK</sequence>
<feature type="non-terminal residue" evidence="1">
    <location>
        <position position="103"/>
    </location>
</feature>
<comment type="caution">
    <text evidence="1">The sequence shown here is derived from an EMBL/GenBank/DDBJ whole genome shotgun (WGS) entry which is preliminary data.</text>
</comment>
<dbReference type="Proteomes" id="UP001341840">
    <property type="component" value="Unassembled WGS sequence"/>
</dbReference>
<feature type="non-terminal residue" evidence="1">
    <location>
        <position position="1"/>
    </location>
</feature>